<evidence type="ECO:0000313" key="2">
    <source>
        <dbReference type="EMBL" id="MBC8529426.1"/>
    </source>
</evidence>
<keyword evidence="1" id="KW-0472">Membrane</keyword>
<dbReference type="InterPro" id="IPR018710">
    <property type="entry name" value="DUF2232"/>
</dbReference>
<protein>
    <submittedName>
        <fullName evidence="2">DUF2232 domain-containing protein</fullName>
    </submittedName>
</protein>
<organism evidence="2 3">
    <name type="scientific">Luoshenia tenuis</name>
    <dbReference type="NCBI Taxonomy" id="2763654"/>
    <lineage>
        <taxon>Bacteria</taxon>
        <taxon>Bacillati</taxon>
        <taxon>Bacillota</taxon>
        <taxon>Clostridia</taxon>
        <taxon>Christensenellales</taxon>
        <taxon>Christensenellaceae</taxon>
        <taxon>Luoshenia</taxon>
    </lineage>
</organism>
<evidence type="ECO:0000313" key="3">
    <source>
        <dbReference type="Proteomes" id="UP000654279"/>
    </source>
</evidence>
<dbReference type="Pfam" id="PF09991">
    <property type="entry name" value="DUF2232"/>
    <property type="match status" value="1"/>
</dbReference>
<name>A0A926D0Z2_9FIRM</name>
<dbReference type="AlphaFoldDB" id="A0A926D0Z2"/>
<feature type="transmembrane region" description="Helical" evidence="1">
    <location>
        <begin position="309"/>
        <end position="333"/>
    </location>
</feature>
<feature type="transmembrane region" description="Helical" evidence="1">
    <location>
        <begin position="52"/>
        <end position="84"/>
    </location>
</feature>
<feature type="transmembrane region" description="Helical" evidence="1">
    <location>
        <begin position="247"/>
        <end position="272"/>
    </location>
</feature>
<comment type="caution">
    <text evidence="2">The sequence shown here is derived from an EMBL/GenBank/DDBJ whole genome shotgun (WGS) entry which is preliminary data.</text>
</comment>
<dbReference type="RefSeq" id="WP_249285271.1">
    <property type="nucleotide sequence ID" value="NZ_JACRSO010000003.1"/>
</dbReference>
<dbReference type="Proteomes" id="UP000654279">
    <property type="component" value="Unassembled WGS sequence"/>
</dbReference>
<reference evidence="2" key="1">
    <citation type="submission" date="2020-08" db="EMBL/GenBank/DDBJ databases">
        <title>Genome public.</title>
        <authorList>
            <person name="Liu C."/>
            <person name="Sun Q."/>
        </authorList>
    </citation>
    <scope>NUCLEOTIDE SEQUENCE</scope>
    <source>
        <strain evidence="2">NSJ-44</strain>
    </source>
</reference>
<feature type="transmembrane region" description="Helical" evidence="1">
    <location>
        <begin position="279"/>
        <end position="297"/>
    </location>
</feature>
<feature type="transmembrane region" description="Helical" evidence="1">
    <location>
        <begin position="185"/>
        <end position="205"/>
    </location>
</feature>
<dbReference type="EMBL" id="JACRSO010000003">
    <property type="protein sequence ID" value="MBC8529426.1"/>
    <property type="molecule type" value="Genomic_DNA"/>
</dbReference>
<keyword evidence="1" id="KW-1133">Transmembrane helix</keyword>
<keyword evidence="3" id="KW-1185">Reference proteome</keyword>
<feature type="transmembrane region" description="Helical" evidence="1">
    <location>
        <begin position="96"/>
        <end position="116"/>
    </location>
</feature>
<gene>
    <name evidence="2" type="ORF">H8699_08305</name>
</gene>
<proteinExistence type="predicted"/>
<accession>A0A926D0Z2</accession>
<sequence>MQKFSAKRFFTLILLMLLCAAALYFSGATPLILLPMALLSYLYARGEQYAALGALVIYALAVSLLDFAPAGALALIAVALPVVVAGEMIGRRKGPVDSLLFICGGVLVGLMAAILLTPVLTGKDIFATVADVVRQMVLANIEGSGQLLIAQVNEMLSAAGQPLDAATFEGQMEQFILLFQNSLGLMAPTALIGASALGGLLLYALPSWALRRAGAKARLSLLSRALGWGAAPIPKLPPLRYWRMPRWLGFSLLGLTALTFVGSCLGGAIFSIGQMVSSALMTICFGAQGLALLSYYFNYSGKVPKAVRFIIMVLALIFASPLVMMLGMADLLFRIREIMELRRKSGGGGHGPLNSL</sequence>
<evidence type="ECO:0000256" key="1">
    <source>
        <dbReference type="SAM" id="Phobius"/>
    </source>
</evidence>
<keyword evidence="1" id="KW-0812">Transmembrane</keyword>